<evidence type="ECO:0000313" key="2">
    <source>
        <dbReference type="Proteomes" id="UP000183180"/>
    </source>
</evidence>
<dbReference type="EMBL" id="FNLM01000034">
    <property type="protein sequence ID" value="SDU64572.1"/>
    <property type="molecule type" value="Genomic_DNA"/>
</dbReference>
<evidence type="ECO:0000313" key="1">
    <source>
        <dbReference type="EMBL" id="SDU64572.1"/>
    </source>
</evidence>
<protein>
    <submittedName>
        <fullName evidence="1">Uncharacterized protein</fullName>
    </submittedName>
</protein>
<accession>A0A1H2K7M2</accession>
<dbReference type="AlphaFoldDB" id="A0A1H2K7M2"/>
<dbReference type="STRING" id="158898.SAMN04488548_1342932"/>
<gene>
    <name evidence="1" type="ORF">SAMN04488548_1342932</name>
</gene>
<name>A0A1H2K7M2_9ACTN</name>
<reference evidence="1 2" key="1">
    <citation type="submission" date="2016-10" db="EMBL/GenBank/DDBJ databases">
        <authorList>
            <person name="de Groot N.N."/>
        </authorList>
    </citation>
    <scope>NUCLEOTIDE SEQUENCE [LARGE SCALE GENOMIC DNA]</scope>
    <source>
        <strain evidence="1 2">DSM 44215</strain>
    </source>
</reference>
<proteinExistence type="predicted"/>
<organism evidence="1 2">
    <name type="scientific">Gordonia westfalica</name>
    <dbReference type="NCBI Taxonomy" id="158898"/>
    <lineage>
        <taxon>Bacteria</taxon>
        <taxon>Bacillati</taxon>
        <taxon>Actinomycetota</taxon>
        <taxon>Actinomycetes</taxon>
        <taxon>Mycobacteriales</taxon>
        <taxon>Gordoniaceae</taxon>
        <taxon>Gordonia</taxon>
    </lineage>
</organism>
<dbReference type="Proteomes" id="UP000183180">
    <property type="component" value="Unassembled WGS sequence"/>
</dbReference>
<sequence length="99" mass="11221">MSCAVADDLVRIDADRMFRDLNRMPKVRRAVRARAREIAARARRIDQAENDGRADITMSERTIGNGRFVVHVESTDADGEHGNSTTVRRRTLRRAIGSR</sequence>